<protein>
    <recommendedName>
        <fullName evidence="4">Lipoprotein</fullName>
    </recommendedName>
</protein>
<gene>
    <name evidence="2" type="ORF">FHS75_003184</name>
</gene>
<dbReference type="PROSITE" id="PS51257">
    <property type="entry name" value="PROKAR_LIPOPROTEIN"/>
    <property type="match status" value="1"/>
</dbReference>
<evidence type="ECO:0000313" key="3">
    <source>
        <dbReference type="Proteomes" id="UP000522081"/>
    </source>
</evidence>
<dbReference type="InterPro" id="IPR049345">
    <property type="entry name" value="Tsi1"/>
</dbReference>
<reference evidence="2 3" key="1">
    <citation type="submission" date="2020-07" db="EMBL/GenBank/DDBJ databases">
        <title>Genomic Encyclopedia of Type Strains, Phase IV (KMG-IV): sequencing the most valuable type-strain genomes for metagenomic binning, comparative biology and taxonomic classification.</title>
        <authorList>
            <person name="Goeker M."/>
        </authorList>
    </citation>
    <scope>NUCLEOTIDE SEQUENCE [LARGE SCALE GENOMIC DNA]</scope>
    <source>
        <strain evidence="2 3">DSM 29043</strain>
    </source>
</reference>
<name>A0A7Y9Y0Q0_9SPHN</name>
<accession>A0A7Y9Y0Q0</accession>
<sequence>MARSDFIRFLSVSGAVLALGACTTALSANPSRISLQADAPGYAYYYGGHDAVTVRIENPQPGSPADVLAEPPARVTYGGGTACEIGGGNWKRDSFWSYDAGRALAVAEFSGSNDWLTFYDSRTCAKLGDIDVSGRRWRFEDGAVVLCEDLPDGKDRCFTHSRLPLPEGD</sequence>
<evidence type="ECO:0008006" key="4">
    <source>
        <dbReference type="Google" id="ProtNLM"/>
    </source>
</evidence>
<dbReference type="Gene3D" id="2.40.128.650">
    <property type="match status" value="1"/>
</dbReference>
<evidence type="ECO:0000313" key="2">
    <source>
        <dbReference type="EMBL" id="NYH96833.1"/>
    </source>
</evidence>
<dbReference type="EMBL" id="JACBZF010000007">
    <property type="protein sequence ID" value="NYH96833.1"/>
    <property type="molecule type" value="Genomic_DNA"/>
</dbReference>
<dbReference type="InterPro" id="IPR049346">
    <property type="entry name" value="Tsi1-like_sf"/>
</dbReference>
<feature type="signal peptide" evidence="1">
    <location>
        <begin position="1"/>
        <end position="27"/>
    </location>
</feature>
<dbReference type="AlphaFoldDB" id="A0A7Y9Y0Q0"/>
<keyword evidence="3" id="KW-1185">Reference proteome</keyword>
<comment type="caution">
    <text evidence="2">The sequence shown here is derived from an EMBL/GenBank/DDBJ whole genome shotgun (WGS) entry which is preliminary data.</text>
</comment>
<proteinExistence type="predicted"/>
<dbReference type="RefSeq" id="WP_179408636.1">
    <property type="nucleotide sequence ID" value="NZ_BMGF01000008.1"/>
</dbReference>
<feature type="chain" id="PRO_5031542395" description="Lipoprotein" evidence="1">
    <location>
        <begin position="28"/>
        <end position="169"/>
    </location>
</feature>
<dbReference type="Proteomes" id="UP000522081">
    <property type="component" value="Unassembled WGS sequence"/>
</dbReference>
<evidence type="ECO:0000256" key="1">
    <source>
        <dbReference type="SAM" id="SignalP"/>
    </source>
</evidence>
<dbReference type="Pfam" id="PF21565">
    <property type="entry name" value="Tsi1"/>
    <property type="match status" value="1"/>
</dbReference>
<keyword evidence="1" id="KW-0732">Signal</keyword>
<organism evidence="2 3">
    <name type="scientific">Novosphingobium marinum</name>
    <dbReference type="NCBI Taxonomy" id="1514948"/>
    <lineage>
        <taxon>Bacteria</taxon>
        <taxon>Pseudomonadati</taxon>
        <taxon>Pseudomonadota</taxon>
        <taxon>Alphaproteobacteria</taxon>
        <taxon>Sphingomonadales</taxon>
        <taxon>Sphingomonadaceae</taxon>
        <taxon>Novosphingobium</taxon>
    </lineage>
</organism>